<protein>
    <submittedName>
        <fullName evidence="1">Uncharacterized protein</fullName>
    </submittedName>
</protein>
<comment type="caution">
    <text evidence="1">The sequence shown here is derived from an EMBL/GenBank/DDBJ whole genome shotgun (WGS) entry which is preliminary data.</text>
</comment>
<dbReference type="Gene3D" id="3.30.1050.10">
    <property type="entry name" value="SCP2 sterol-binding domain"/>
    <property type="match status" value="1"/>
</dbReference>
<dbReference type="InterPro" id="IPR036527">
    <property type="entry name" value="SCP2_sterol-bd_dom_sf"/>
</dbReference>
<accession>X1GB63</accession>
<proteinExistence type="predicted"/>
<dbReference type="EMBL" id="BARU01009819">
    <property type="protein sequence ID" value="GAH42045.1"/>
    <property type="molecule type" value="Genomic_DNA"/>
</dbReference>
<organism evidence="1">
    <name type="scientific">marine sediment metagenome</name>
    <dbReference type="NCBI Taxonomy" id="412755"/>
    <lineage>
        <taxon>unclassified sequences</taxon>
        <taxon>metagenomes</taxon>
        <taxon>ecological metagenomes</taxon>
    </lineage>
</organism>
<evidence type="ECO:0000313" key="1">
    <source>
        <dbReference type="EMBL" id="GAH42045.1"/>
    </source>
</evidence>
<dbReference type="AlphaFoldDB" id="X1GB63"/>
<name>X1GB63_9ZZZZ</name>
<dbReference type="SUPFAM" id="SSF55718">
    <property type="entry name" value="SCP-like"/>
    <property type="match status" value="1"/>
</dbReference>
<feature type="non-terminal residue" evidence="1">
    <location>
        <position position="56"/>
    </location>
</feature>
<sequence length="56" mass="6526">MRNLKVFSEEWTEDYVNALNNNANYKAAASWWTGDFIFEVEPNGNLDHKITMFIGL</sequence>
<reference evidence="1" key="1">
    <citation type="journal article" date="2014" name="Front. Microbiol.">
        <title>High frequency of phylogenetically diverse reductive dehalogenase-homologous genes in deep subseafloor sedimentary metagenomes.</title>
        <authorList>
            <person name="Kawai M."/>
            <person name="Futagami T."/>
            <person name="Toyoda A."/>
            <person name="Takaki Y."/>
            <person name="Nishi S."/>
            <person name="Hori S."/>
            <person name="Arai W."/>
            <person name="Tsubouchi T."/>
            <person name="Morono Y."/>
            <person name="Uchiyama I."/>
            <person name="Ito T."/>
            <person name="Fujiyama A."/>
            <person name="Inagaki F."/>
            <person name="Takami H."/>
        </authorList>
    </citation>
    <scope>NUCLEOTIDE SEQUENCE</scope>
    <source>
        <strain evidence="1">Expedition CK06-06</strain>
    </source>
</reference>
<gene>
    <name evidence="1" type="ORF">S03H2_18885</name>
</gene>